<feature type="transmembrane region" description="Helical" evidence="1">
    <location>
        <begin position="166"/>
        <end position="186"/>
    </location>
</feature>
<evidence type="ECO:0000313" key="2">
    <source>
        <dbReference type="EMBL" id="XBX75912.1"/>
    </source>
</evidence>
<feature type="transmembrane region" description="Helical" evidence="1">
    <location>
        <begin position="348"/>
        <end position="371"/>
    </location>
</feature>
<dbReference type="EMBL" id="CP158367">
    <property type="protein sequence ID" value="XBX75912.1"/>
    <property type="molecule type" value="Genomic_DNA"/>
</dbReference>
<keyword evidence="1" id="KW-0472">Membrane</keyword>
<accession>A0AAU7VNZ1</accession>
<feature type="transmembrane region" description="Helical" evidence="1">
    <location>
        <begin position="21"/>
        <end position="42"/>
    </location>
</feature>
<feature type="transmembrane region" description="Helical" evidence="1">
    <location>
        <begin position="439"/>
        <end position="458"/>
    </location>
</feature>
<gene>
    <name evidence="2" type="ORF">PRVXT_001073</name>
</gene>
<reference evidence="2" key="2">
    <citation type="submission" date="2024-06" db="EMBL/GenBank/DDBJ databases">
        <authorList>
            <person name="Petrova K.O."/>
            <person name="Toshchakov S.V."/>
            <person name="Boltjanskaja Y.V."/>
            <person name="Kevbrin V."/>
        </authorList>
    </citation>
    <scope>NUCLEOTIDE SEQUENCE</scope>
    <source>
        <strain evidence="2">Z-910T</strain>
    </source>
</reference>
<feature type="transmembrane region" description="Helical" evidence="1">
    <location>
        <begin position="77"/>
        <end position="103"/>
    </location>
</feature>
<dbReference type="RefSeq" id="WP_350344647.1">
    <property type="nucleotide sequence ID" value="NZ_CP158367.1"/>
</dbReference>
<keyword evidence="1" id="KW-0812">Transmembrane</keyword>
<feature type="transmembrane region" description="Helical" evidence="1">
    <location>
        <begin position="300"/>
        <end position="319"/>
    </location>
</feature>
<organism evidence="2">
    <name type="scientific">Proteinivorax tanatarense</name>
    <dbReference type="NCBI Taxonomy" id="1260629"/>
    <lineage>
        <taxon>Bacteria</taxon>
        <taxon>Bacillati</taxon>
        <taxon>Bacillota</taxon>
        <taxon>Clostridia</taxon>
        <taxon>Eubacteriales</taxon>
        <taxon>Proteinivoracaceae</taxon>
        <taxon>Proteinivorax</taxon>
    </lineage>
</organism>
<feature type="transmembrane region" description="Helical" evidence="1">
    <location>
        <begin position="392"/>
        <end position="419"/>
    </location>
</feature>
<feature type="transmembrane region" description="Helical" evidence="1">
    <location>
        <begin position="505"/>
        <end position="528"/>
    </location>
</feature>
<evidence type="ECO:0008006" key="3">
    <source>
        <dbReference type="Google" id="ProtNLM"/>
    </source>
</evidence>
<keyword evidence="1" id="KW-1133">Transmembrane helix</keyword>
<feature type="transmembrane region" description="Helical" evidence="1">
    <location>
        <begin position="465"/>
        <end position="485"/>
    </location>
</feature>
<sequence>MSNNIFSNTLKLSALILKRDCFNIIIWLLSITIFTIAMAPALTELFSTEQEIKLMAETMKNPAMSAMVGPGFGLDDYTYGAMMAHMMLLFTAIVVAIMSIMLVTRHTRADEEEGRIEMIRSLPVGRLSNLTSVLIVLVVVNVILAIAVGLGLTVLNIESIDLPGSLLYGAVLGVTGIFFAASTAFLSQLSNNTRTTMGYSFSFLLIAYLIRAIGDGGKESLSWFSPLGWVTQTQVFVNNYWWPLFITLGAAVIVGVLAMYLNSLRDLDSGFIAARPGKGNASPFLQTPLGLAFRLQRTGIILWAIGMFVLGASYGSVLGDLEAFIEGNEMYKQLLPSGGDHLSLTEQFLTMLMSIISIIGTIPALMIILKIKGEEKKNRTEQLLARAVSRNNLLGSYLLISVVIAPLMVISSSLGMWLVGKSVMDVSISFSTIFNSAMVYVPAVWVMVGLATLLIGYLPKSTIVTWVYLLYSFFVVYLGGLFQLSEWMVKLTPFGNIPQVPVEDMSFVKVTALTVVAIGMMIAGFIGYGRRDLQG</sequence>
<dbReference type="AlphaFoldDB" id="A0AAU7VNZ1"/>
<protein>
    <recommendedName>
        <fullName evidence="3">ABC transporter permease</fullName>
    </recommendedName>
</protein>
<proteinExistence type="predicted"/>
<evidence type="ECO:0000256" key="1">
    <source>
        <dbReference type="SAM" id="Phobius"/>
    </source>
</evidence>
<name>A0AAU7VNZ1_9FIRM</name>
<reference evidence="2" key="1">
    <citation type="journal article" date="2013" name="Extremophiles">
        <title>Proteinivorax tanatarense gen. nov., sp. nov., an anaerobic, haloalkaliphilic, proteolytic bacterium isolated from a decaying algal bloom, and proposal of Proteinivoraceae fam. nov.</title>
        <authorList>
            <person name="Kevbrin V."/>
            <person name="Boltyanskaya Y."/>
            <person name="Zhilina T."/>
            <person name="Kolganova T."/>
            <person name="Lavrentjeva E."/>
            <person name="Kuznetsov B."/>
        </authorList>
    </citation>
    <scope>NUCLEOTIDE SEQUENCE</scope>
    <source>
        <strain evidence="2">Z-910T</strain>
    </source>
</reference>
<feature type="transmembrane region" description="Helical" evidence="1">
    <location>
        <begin position="240"/>
        <end position="261"/>
    </location>
</feature>
<feature type="transmembrane region" description="Helical" evidence="1">
    <location>
        <begin position="124"/>
        <end position="154"/>
    </location>
</feature>
<feature type="transmembrane region" description="Helical" evidence="1">
    <location>
        <begin position="198"/>
        <end position="214"/>
    </location>
</feature>